<evidence type="ECO:0000256" key="1">
    <source>
        <dbReference type="SAM" id="MobiDB-lite"/>
    </source>
</evidence>
<dbReference type="EMBL" id="JARJCM010000009">
    <property type="protein sequence ID" value="KAJ7043498.1"/>
    <property type="molecule type" value="Genomic_DNA"/>
</dbReference>
<name>A0AAD6TCK9_9AGAR</name>
<keyword evidence="3" id="KW-1185">Reference proteome</keyword>
<dbReference type="AlphaFoldDB" id="A0AAD6TCK9"/>
<comment type="caution">
    <text evidence="2">The sequence shown here is derived from an EMBL/GenBank/DDBJ whole genome shotgun (WGS) entry which is preliminary data.</text>
</comment>
<evidence type="ECO:0000313" key="2">
    <source>
        <dbReference type="EMBL" id="KAJ7043498.1"/>
    </source>
</evidence>
<reference evidence="2" key="1">
    <citation type="submission" date="2023-03" db="EMBL/GenBank/DDBJ databases">
        <title>Massive genome expansion in bonnet fungi (Mycena s.s.) driven by repeated elements and novel gene families across ecological guilds.</title>
        <authorList>
            <consortium name="Lawrence Berkeley National Laboratory"/>
            <person name="Harder C.B."/>
            <person name="Miyauchi S."/>
            <person name="Viragh M."/>
            <person name="Kuo A."/>
            <person name="Thoen E."/>
            <person name="Andreopoulos B."/>
            <person name="Lu D."/>
            <person name="Skrede I."/>
            <person name="Drula E."/>
            <person name="Henrissat B."/>
            <person name="Morin E."/>
            <person name="Kohler A."/>
            <person name="Barry K."/>
            <person name="LaButti K."/>
            <person name="Morin E."/>
            <person name="Salamov A."/>
            <person name="Lipzen A."/>
            <person name="Mereny Z."/>
            <person name="Hegedus B."/>
            <person name="Baldrian P."/>
            <person name="Stursova M."/>
            <person name="Weitz H."/>
            <person name="Taylor A."/>
            <person name="Grigoriev I.V."/>
            <person name="Nagy L.G."/>
            <person name="Martin F."/>
            <person name="Kauserud H."/>
        </authorList>
    </citation>
    <scope>NUCLEOTIDE SEQUENCE</scope>
    <source>
        <strain evidence="2">CBHHK200</strain>
    </source>
</reference>
<gene>
    <name evidence="2" type="ORF">C8F04DRAFT_720709</name>
</gene>
<organism evidence="2 3">
    <name type="scientific">Mycena alexandri</name>
    <dbReference type="NCBI Taxonomy" id="1745969"/>
    <lineage>
        <taxon>Eukaryota</taxon>
        <taxon>Fungi</taxon>
        <taxon>Dikarya</taxon>
        <taxon>Basidiomycota</taxon>
        <taxon>Agaricomycotina</taxon>
        <taxon>Agaricomycetes</taxon>
        <taxon>Agaricomycetidae</taxon>
        <taxon>Agaricales</taxon>
        <taxon>Marasmiineae</taxon>
        <taxon>Mycenaceae</taxon>
        <taxon>Mycena</taxon>
    </lineage>
</organism>
<protein>
    <submittedName>
        <fullName evidence="2">Uncharacterized protein</fullName>
    </submittedName>
</protein>
<evidence type="ECO:0000313" key="3">
    <source>
        <dbReference type="Proteomes" id="UP001218188"/>
    </source>
</evidence>
<proteinExistence type="predicted"/>
<feature type="region of interest" description="Disordered" evidence="1">
    <location>
        <begin position="166"/>
        <end position="226"/>
    </location>
</feature>
<sequence>MDAILGPLAFATIRQQTSITSGLLTSYGISSFFQTVADTVAAKTVTALQGTTTGTAVIGTGTTVEGTETGTGTVDTAAAAGGGMGMTDVSATDPPVLLGTTMTIRAVLPTMKMTDAPVTAAAKRTVDTAAEGGEEEDATTGGTEVSAAVAVDVTAAAAAGTRMALEPPREDPRLPKAHFPCRRDGGRPLAGMSPRPVMSSIRPCRPSKRVSSISPAPIGRKSRPSSVSLVFPRPCPCRASGWVLVETLIFLVNLAGFTLAASPPK</sequence>
<accession>A0AAD6TCK9</accession>
<dbReference type="Proteomes" id="UP001218188">
    <property type="component" value="Unassembled WGS sequence"/>
</dbReference>